<dbReference type="EMBL" id="FNVU01000001">
    <property type="protein sequence ID" value="SEF50433.1"/>
    <property type="molecule type" value="Genomic_DNA"/>
</dbReference>
<keyword evidence="1" id="KW-0472">Membrane</keyword>
<keyword evidence="1" id="KW-0812">Transmembrane</keyword>
<evidence type="ECO:0000313" key="2">
    <source>
        <dbReference type="EMBL" id="SEF50433.1"/>
    </source>
</evidence>
<gene>
    <name evidence="2" type="ORF">SAMN05216223_101146</name>
</gene>
<accession>A0A1H5SIC1</accession>
<keyword evidence="1" id="KW-1133">Transmembrane helix</keyword>
<keyword evidence="3" id="KW-1185">Reference proteome</keyword>
<dbReference type="AlphaFoldDB" id="A0A1H5SIC1"/>
<dbReference type="RefSeq" id="WP_200823095.1">
    <property type="nucleotide sequence ID" value="NZ_FNVU01000001.1"/>
</dbReference>
<evidence type="ECO:0008006" key="4">
    <source>
        <dbReference type="Google" id="ProtNLM"/>
    </source>
</evidence>
<protein>
    <recommendedName>
        <fullName evidence="4">MYXO-CTERM domain-containing protein</fullName>
    </recommendedName>
</protein>
<evidence type="ECO:0000313" key="3">
    <source>
        <dbReference type="Proteomes" id="UP000236754"/>
    </source>
</evidence>
<organism evidence="2 3">
    <name type="scientific">Actinacidiphila yanglinensis</name>
    <dbReference type="NCBI Taxonomy" id="310779"/>
    <lineage>
        <taxon>Bacteria</taxon>
        <taxon>Bacillati</taxon>
        <taxon>Actinomycetota</taxon>
        <taxon>Actinomycetes</taxon>
        <taxon>Kitasatosporales</taxon>
        <taxon>Streptomycetaceae</taxon>
        <taxon>Actinacidiphila</taxon>
    </lineage>
</organism>
<evidence type="ECO:0000256" key="1">
    <source>
        <dbReference type="SAM" id="Phobius"/>
    </source>
</evidence>
<dbReference type="InterPro" id="IPR047703">
    <property type="entry name" value="SCO2322-like"/>
</dbReference>
<dbReference type="Proteomes" id="UP000236754">
    <property type="component" value="Unassembled WGS sequence"/>
</dbReference>
<name>A0A1H5SIC1_9ACTN</name>
<sequence>MSRPGAGAGISPGARRTAWVAAVAVVAAVLLAAAAVPASATGYRYWSYWLRSGGSWTYAQTGPAMHTPKDGTVEGWRFAVSKDAAAAAVRPRGAATFTAICGGTPAASGKKRIALVIDPGTTADAPGGARPPAPRTACALIPTDASSADALAAVARPLRYDSAGILCAISGYPTSGCGEQVAAGSSSGAVSHHGGGHSGGPVLGTLAGAAGVLAIAGFAIRQNRRRRS</sequence>
<reference evidence="2 3" key="1">
    <citation type="submission" date="2016-10" db="EMBL/GenBank/DDBJ databases">
        <authorList>
            <person name="de Groot N.N."/>
        </authorList>
    </citation>
    <scope>NUCLEOTIDE SEQUENCE [LARGE SCALE GENOMIC DNA]</scope>
    <source>
        <strain evidence="2 3">CGMCC 4.2023</strain>
    </source>
</reference>
<dbReference type="NCBIfam" id="NF040672">
    <property type="entry name" value="SCO2322_fam"/>
    <property type="match status" value="1"/>
</dbReference>
<feature type="transmembrane region" description="Helical" evidence="1">
    <location>
        <begin position="202"/>
        <end position="220"/>
    </location>
</feature>
<proteinExistence type="predicted"/>